<gene>
    <name evidence="1" type="ORF">MtrunA17_Chr1g0184211</name>
</gene>
<proteinExistence type="predicted"/>
<dbReference type="AlphaFoldDB" id="A0A396JZZ0"/>
<dbReference type="Proteomes" id="UP000265566">
    <property type="component" value="Chromosome 1"/>
</dbReference>
<reference evidence="2" key="1">
    <citation type="journal article" date="2018" name="Nat. Plants">
        <title>Whole-genome landscape of Medicago truncatula symbiotic genes.</title>
        <authorList>
            <person name="Pecrix Y."/>
            <person name="Staton S.E."/>
            <person name="Sallet E."/>
            <person name="Lelandais-Briere C."/>
            <person name="Moreau S."/>
            <person name="Carrere S."/>
            <person name="Blein T."/>
            <person name="Jardinaud M.F."/>
            <person name="Latrasse D."/>
            <person name="Zouine M."/>
            <person name="Zahm M."/>
            <person name="Kreplak J."/>
            <person name="Mayjonade B."/>
            <person name="Satge C."/>
            <person name="Perez M."/>
            <person name="Cauet S."/>
            <person name="Marande W."/>
            <person name="Chantry-Darmon C."/>
            <person name="Lopez-Roques C."/>
            <person name="Bouchez O."/>
            <person name="Berard A."/>
            <person name="Debelle F."/>
            <person name="Munos S."/>
            <person name="Bendahmane A."/>
            <person name="Berges H."/>
            <person name="Niebel A."/>
            <person name="Buitink J."/>
            <person name="Frugier F."/>
            <person name="Benhamed M."/>
            <person name="Crespi M."/>
            <person name="Gouzy J."/>
            <person name="Gamas P."/>
        </authorList>
    </citation>
    <scope>NUCLEOTIDE SEQUENCE [LARGE SCALE GENOMIC DNA]</scope>
    <source>
        <strain evidence="2">cv. Jemalong A17</strain>
    </source>
</reference>
<name>A0A396JZZ0_MEDTR</name>
<dbReference type="Gramene" id="rna3943">
    <property type="protein sequence ID" value="RHN80067.1"/>
    <property type="gene ID" value="gene3943"/>
</dbReference>
<comment type="caution">
    <text evidence="1">The sequence shown here is derived from an EMBL/GenBank/DDBJ whole genome shotgun (WGS) entry which is preliminary data.</text>
</comment>
<organism evidence="1 2">
    <name type="scientific">Medicago truncatula</name>
    <name type="common">Barrel medic</name>
    <name type="synonym">Medicago tribuloides</name>
    <dbReference type="NCBI Taxonomy" id="3880"/>
    <lineage>
        <taxon>Eukaryota</taxon>
        <taxon>Viridiplantae</taxon>
        <taxon>Streptophyta</taxon>
        <taxon>Embryophyta</taxon>
        <taxon>Tracheophyta</taxon>
        <taxon>Spermatophyta</taxon>
        <taxon>Magnoliopsida</taxon>
        <taxon>eudicotyledons</taxon>
        <taxon>Gunneridae</taxon>
        <taxon>Pentapetalae</taxon>
        <taxon>rosids</taxon>
        <taxon>fabids</taxon>
        <taxon>Fabales</taxon>
        <taxon>Fabaceae</taxon>
        <taxon>Papilionoideae</taxon>
        <taxon>50 kb inversion clade</taxon>
        <taxon>NPAAA clade</taxon>
        <taxon>Hologalegina</taxon>
        <taxon>IRL clade</taxon>
        <taxon>Trifolieae</taxon>
        <taxon>Medicago</taxon>
    </lineage>
</organism>
<evidence type="ECO:0000313" key="2">
    <source>
        <dbReference type="Proteomes" id="UP000265566"/>
    </source>
</evidence>
<protein>
    <submittedName>
        <fullName evidence="1">Uncharacterized protein</fullName>
    </submittedName>
</protein>
<sequence length="105" mass="10727">MSSSIDKPPASFSFFIGVSNFNDLERGGRLTNLSGELVELSSGVIKLLLGGFNAGVADISLAGVDTNLAGVDIASTVLKDPSLLSAYSMVLLGVASCNSGWCEAV</sequence>
<dbReference type="EMBL" id="PSQE01000001">
    <property type="protein sequence ID" value="RHN80067.1"/>
    <property type="molecule type" value="Genomic_DNA"/>
</dbReference>
<accession>A0A396JZZ0</accession>
<evidence type="ECO:0000313" key="1">
    <source>
        <dbReference type="EMBL" id="RHN80067.1"/>
    </source>
</evidence>